<sequence length="108" mass="12121">MIRQHEANLAWALALAAKPFLDVVDRNDMFVAIGAGETFAVVRALVKWVAIKQIPVEPDVVRQCVSWLDGYVGHEDEHFLRRLIEDVVSPMASQAWATLKVNRPVSAR</sequence>
<dbReference type="RefSeq" id="WP_110316584.1">
    <property type="nucleotide sequence ID" value="NZ_QJJU01000008.1"/>
</dbReference>
<keyword evidence="2" id="KW-1185">Reference proteome</keyword>
<evidence type="ECO:0000313" key="2">
    <source>
        <dbReference type="Proteomes" id="UP000247781"/>
    </source>
</evidence>
<name>A0A318HFY0_9MYCO</name>
<dbReference type="Proteomes" id="UP000247781">
    <property type="component" value="Unassembled WGS sequence"/>
</dbReference>
<dbReference type="AlphaFoldDB" id="A0A318HFY0"/>
<reference evidence="1 2" key="2">
    <citation type="submission" date="2018-06" db="EMBL/GenBank/DDBJ databases">
        <title>Sequencing of bacterial isolates from soil warming experiment in Harvard Forest, Massachusetts, USA.</title>
        <authorList>
            <person name="Deangelis K.PhD."/>
        </authorList>
    </citation>
    <scope>NUCLEOTIDE SEQUENCE [LARGE SCALE GENOMIC DNA]</scope>
    <source>
        <strain evidence="1 2">GAS496</strain>
    </source>
</reference>
<evidence type="ECO:0000313" key="1">
    <source>
        <dbReference type="EMBL" id="PXX08352.1"/>
    </source>
</evidence>
<reference evidence="2" key="1">
    <citation type="submission" date="2018-05" db="EMBL/GenBank/DDBJ databases">
        <authorList>
            <person name="Deangelis K."/>
            <person name="Huntemann M."/>
            <person name="Clum A."/>
            <person name="Pillay M."/>
            <person name="Palaniappan K."/>
            <person name="Varghese N."/>
            <person name="Mikhailova N."/>
            <person name="Stamatis D."/>
            <person name="Reddy T."/>
            <person name="Daum C."/>
            <person name="Shapiro N."/>
            <person name="Ivanova N."/>
            <person name="Kyrpides N."/>
            <person name="Woyke T."/>
        </authorList>
    </citation>
    <scope>NUCLEOTIDE SEQUENCE [LARGE SCALE GENOMIC DNA]</scope>
    <source>
        <strain evidence="2">GAS496</strain>
    </source>
</reference>
<gene>
    <name evidence="1" type="ORF">C8E89_10816</name>
</gene>
<protein>
    <submittedName>
        <fullName evidence="1">Uncharacterized protein</fullName>
    </submittedName>
</protein>
<dbReference type="EMBL" id="QJJU01000008">
    <property type="protein sequence ID" value="PXX08352.1"/>
    <property type="molecule type" value="Genomic_DNA"/>
</dbReference>
<comment type="caution">
    <text evidence="1">The sequence shown here is derived from an EMBL/GenBank/DDBJ whole genome shotgun (WGS) entry which is preliminary data.</text>
</comment>
<dbReference type="OrthoDB" id="4639981at2"/>
<proteinExistence type="predicted"/>
<organism evidence="1 2">
    <name type="scientific">Mycolicibacterium moriokaense</name>
    <dbReference type="NCBI Taxonomy" id="39691"/>
    <lineage>
        <taxon>Bacteria</taxon>
        <taxon>Bacillati</taxon>
        <taxon>Actinomycetota</taxon>
        <taxon>Actinomycetes</taxon>
        <taxon>Mycobacteriales</taxon>
        <taxon>Mycobacteriaceae</taxon>
        <taxon>Mycolicibacterium</taxon>
    </lineage>
</organism>
<accession>A0A318HFY0</accession>